<dbReference type="EMBL" id="MU150240">
    <property type="protein sequence ID" value="KAF9466683.1"/>
    <property type="molecule type" value="Genomic_DNA"/>
</dbReference>
<reference evidence="2" key="1">
    <citation type="submission" date="2020-11" db="EMBL/GenBank/DDBJ databases">
        <authorList>
            <consortium name="DOE Joint Genome Institute"/>
            <person name="Ahrendt S."/>
            <person name="Riley R."/>
            <person name="Andreopoulos W."/>
            <person name="Labutti K."/>
            <person name="Pangilinan J."/>
            <person name="Ruiz-Duenas F.J."/>
            <person name="Barrasa J.M."/>
            <person name="Sanchez-Garcia M."/>
            <person name="Camarero S."/>
            <person name="Miyauchi S."/>
            <person name="Serrano A."/>
            <person name="Linde D."/>
            <person name="Babiker R."/>
            <person name="Drula E."/>
            <person name="Ayuso-Fernandez I."/>
            <person name="Pacheco R."/>
            <person name="Padilla G."/>
            <person name="Ferreira P."/>
            <person name="Barriuso J."/>
            <person name="Kellner H."/>
            <person name="Castanera R."/>
            <person name="Alfaro M."/>
            <person name="Ramirez L."/>
            <person name="Pisabarro A.G."/>
            <person name="Kuo A."/>
            <person name="Tritt A."/>
            <person name="Lipzen A."/>
            <person name="He G."/>
            <person name="Yan M."/>
            <person name="Ng V."/>
            <person name="Cullen D."/>
            <person name="Martin F."/>
            <person name="Rosso M.-N."/>
            <person name="Henrissat B."/>
            <person name="Hibbett D."/>
            <person name="Martinez A.T."/>
            <person name="Grigoriev I.V."/>
        </authorList>
    </citation>
    <scope>NUCLEOTIDE SEQUENCE</scope>
    <source>
        <strain evidence="2">CBS 247.69</strain>
    </source>
</reference>
<feature type="transmembrane region" description="Helical" evidence="1">
    <location>
        <begin position="69"/>
        <end position="87"/>
    </location>
</feature>
<keyword evidence="1" id="KW-1133">Transmembrane helix</keyword>
<dbReference type="PANTHER" id="PTHR12242">
    <property type="entry name" value="OS02G0130600 PROTEIN-RELATED"/>
    <property type="match status" value="1"/>
</dbReference>
<dbReference type="PANTHER" id="PTHR12242:SF1">
    <property type="entry name" value="MYND-TYPE DOMAIN-CONTAINING PROTEIN"/>
    <property type="match status" value="1"/>
</dbReference>
<keyword evidence="1" id="KW-0472">Membrane</keyword>
<evidence type="ECO:0000313" key="2">
    <source>
        <dbReference type="EMBL" id="KAF9466683.1"/>
    </source>
</evidence>
<comment type="caution">
    <text evidence="2">The sequence shown here is derived from an EMBL/GenBank/DDBJ whole genome shotgun (WGS) entry which is preliminary data.</text>
</comment>
<evidence type="ECO:0000256" key="1">
    <source>
        <dbReference type="SAM" id="Phobius"/>
    </source>
</evidence>
<feature type="transmembrane region" description="Helical" evidence="1">
    <location>
        <begin position="172"/>
        <end position="190"/>
    </location>
</feature>
<dbReference type="GO" id="GO:0016020">
    <property type="term" value="C:membrane"/>
    <property type="evidence" value="ECO:0007669"/>
    <property type="project" value="TreeGrafter"/>
</dbReference>
<dbReference type="AlphaFoldDB" id="A0A9P5YB36"/>
<feature type="transmembrane region" description="Helical" evidence="1">
    <location>
        <begin position="210"/>
        <end position="232"/>
    </location>
</feature>
<feature type="transmembrane region" description="Helical" evidence="1">
    <location>
        <begin position="108"/>
        <end position="128"/>
    </location>
</feature>
<keyword evidence="3" id="KW-1185">Reference proteome</keyword>
<organism evidence="2 3">
    <name type="scientific">Collybia nuda</name>
    <dbReference type="NCBI Taxonomy" id="64659"/>
    <lineage>
        <taxon>Eukaryota</taxon>
        <taxon>Fungi</taxon>
        <taxon>Dikarya</taxon>
        <taxon>Basidiomycota</taxon>
        <taxon>Agaricomycotina</taxon>
        <taxon>Agaricomycetes</taxon>
        <taxon>Agaricomycetidae</taxon>
        <taxon>Agaricales</taxon>
        <taxon>Tricholomatineae</taxon>
        <taxon>Clitocybaceae</taxon>
        <taxon>Collybia</taxon>
    </lineage>
</organism>
<evidence type="ECO:0000313" key="3">
    <source>
        <dbReference type="Proteomes" id="UP000807353"/>
    </source>
</evidence>
<gene>
    <name evidence="2" type="ORF">BDZ94DRAFT_1250510</name>
</gene>
<name>A0A9P5YB36_9AGAR</name>
<dbReference type="OrthoDB" id="419711at2759"/>
<keyword evidence="1" id="KW-0812">Transmembrane</keyword>
<protein>
    <submittedName>
        <fullName evidence="2">Uncharacterized protein</fullName>
    </submittedName>
</protein>
<proteinExistence type="predicted"/>
<sequence>MTSYDLGSEFFDSRFKLVTSPVVSPNVLGAIRAVFAIYAVCTFLFIWIWSGVKSHDGDAYLSYFTHLSWVGLCAYFCISAFHTIAFSRNGSTGYPLQLWWKGLQYLHILMYSTVVTFPILVTIVYWGLLASASSFESPYVSWSNISQHALNTVFALFEIVLTNVSPMPWTHLPVTILLLAGYLGVAYITYETQGFYAYSFLNPKKQGAFLVVYIIGIAVAQCVIFSIVRTVILLRERRVQRGAANVEVETWAGAHDHGKPY</sequence>
<feature type="transmembrane region" description="Helical" evidence="1">
    <location>
        <begin position="148"/>
        <end position="165"/>
    </location>
</feature>
<accession>A0A9P5YB36</accession>
<dbReference type="Proteomes" id="UP000807353">
    <property type="component" value="Unassembled WGS sequence"/>
</dbReference>
<feature type="transmembrane region" description="Helical" evidence="1">
    <location>
        <begin position="30"/>
        <end position="49"/>
    </location>
</feature>